<feature type="domain" description="ABC transporter" evidence="1">
    <location>
        <begin position="1"/>
        <end position="99"/>
    </location>
</feature>
<comment type="caution">
    <text evidence="2">The sequence shown here is derived from an EMBL/GenBank/DDBJ whole genome shotgun (WGS) entry which is preliminary data.</text>
</comment>
<dbReference type="EMBL" id="BKCJ011691971">
    <property type="protein sequence ID" value="GFD47131.1"/>
    <property type="molecule type" value="Genomic_DNA"/>
</dbReference>
<feature type="non-terminal residue" evidence="2">
    <location>
        <position position="119"/>
    </location>
</feature>
<dbReference type="InterPro" id="IPR027417">
    <property type="entry name" value="P-loop_NTPase"/>
</dbReference>
<dbReference type="SUPFAM" id="SSF52540">
    <property type="entry name" value="P-loop containing nucleoside triphosphate hydrolases"/>
    <property type="match status" value="1"/>
</dbReference>
<evidence type="ECO:0000259" key="1">
    <source>
        <dbReference type="Pfam" id="PF00005"/>
    </source>
</evidence>
<feature type="non-terminal residue" evidence="2">
    <location>
        <position position="1"/>
    </location>
</feature>
<dbReference type="Gene3D" id="3.40.50.300">
    <property type="entry name" value="P-loop containing nucleotide triphosphate hydrolases"/>
    <property type="match status" value="1"/>
</dbReference>
<accession>A0A699WQY6</accession>
<dbReference type="InterPro" id="IPR003439">
    <property type="entry name" value="ABC_transporter-like_ATP-bd"/>
</dbReference>
<dbReference type="Pfam" id="PF00005">
    <property type="entry name" value="ABC_tran"/>
    <property type="match status" value="1"/>
</dbReference>
<dbReference type="PANTHER" id="PTHR42855">
    <property type="entry name" value="ABC TRANSPORTER ATP-BINDING SUBUNIT"/>
    <property type="match status" value="1"/>
</dbReference>
<dbReference type="PANTHER" id="PTHR42855:SF1">
    <property type="entry name" value="ABC TRANSPORTER DOMAIN-CONTAINING PROTEIN"/>
    <property type="match status" value="1"/>
</dbReference>
<proteinExistence type="predicted"/>
<evidence type="ECO:0000313" key="2">
    <source>
        <dbReference type="EMBL" id="GFD47131.1"/>
    </source>
</evidence>
<name>A0A699WQY6_TANCI</name>
<keyword evidence="2" id="KW-0067">ATP-binding</keyword>
<dbReference type="InterPro" id="IPR051309">
    <property type="entry name" value="ABCF_ATPase"/>
</dbReference>
<reference evidence="2" key="1">
    <citation type="journal article" date="2019" name="Sci. Rep.">
        <title>Draft genome of Tanacetum cinerariifolium, the natural source of mosquito coil.</title>
        <authorList>
            <person name="Yamashiro T."/>
            <person name="Shiraishi A."/>
            <person name="Satake H."/>
            <person name="Nakayama K."/>
        </authorList>
    </citation>
    <scope>NUCLEOTIDE SEQUENCE</scope>
</reference>
<dbReference type="GO" id="GO:0005524">
    <property type="term" value="F:ATP binding"/>
    <property type="evidence" value="ECO:0007669"/>
    <property type="project" value="UniProtKB-KW"/>
</dbReference>
<dbReference type="GO" id="GO:0016887">
    <property type="term" value="F:ATP hydrolysis activity"/>
    <property type="evidence" value="ECO:0007669"/>
    <property type="project" value="InterPro"/>
</dbReference>
<sequence>AFVGINGTGKTTLMKVLAGLENPDTGLVTRRQGIRVTYLGQQPVFDESLTVEETIFASQNDTLRAVKDYEHVVNDPNADPDDLQRVMERMDALNAWDYESQVQQILGKLGILGELLTRN</sequence>
<protein>
    <submittedName>
        <fullName evidence="2">ATP-binding cassette superfamily</fullName>
    </submittedName>
</protein>
<keyword evidence="2" id="KW-0547">Nucleotide-binding</keyword>
<gene>
    <name evidence="2" type="ORF">Tci_919100</name>
</gene>
<dbReference type="AlphaFoldDB" id="A0A699WQY6"/>
<organism evidence="2">
    <name type="scientific">Tanacetum cinerariifolium</name>
    <name type="common">Dalmatian daisy</name>
    <name type="synonym">Chrysanthemum cinerariifolium</name>
    <dbReference type="NCBI Taxonomy" id="118510"/>
    <lineage>
        <taxon>Eukaryota</taxon>
        <taxon>Viridiplantae</taxon>
        <taxon>Streptophyta</taxon>
        <taxon>Embryophyta</taxon>
        <taxon>Tracheophyta</taxon>
        <taxon>Spermatophyta</taxon>
        <taxon>Magnoliopsida</taxon>
        <taxon>eudicotyledons</taxon>
        <taxon>Gunneridae</taxon>
        <taxon>Pentapetalae</taxon>
        <taxon>asterids</taxon>
        <taxon>campanulids</taxon>
        <taxon>Asterales</taxon>
        <taxon>Asteraceae</taxon>
        <taxon>Asteroideae</taxon>
        <taxon>Anthemideae</taxon>
        <taxon>Anthemidinae</taxon>
        <taxon>Tanacetum</taxon>
    </lineage>
</organism>